<dbReference type="PANTHER" id="PTHR43179:SF12">
    <property type="entry name" value="GALACTOFURANOSYLTRANSFERASE GLFT2"/>
    <property type="match status" value="1"/>
</dbReference>
<comment type="similarity">
    <text evidence="2">Belongs to the glycosyltransferase 2 family.</text>
</comment>
<evidence type="ECO:0000313" key="6">
    <source>
        <dbReference type="EMBL" id="GET37181.1"/>
    </source>
</evidence>
<evidence type="ECO:0000256" key="4">
    <source>
        <dbReference type="ARBA" id="ARBA00022679"/>
    </source>
</evidence>
<dbReference type="Pfam" id="PF00535">
    <property type="entry name" value="Glycos_transf_2"/>
    <property type="match status" value="1"/>
</dbReference>
<evidence type="ECO:0000259" key="5">
    <source>
        <dbReference type="Pfam" id="PF00535"/>
    </source>
</evidence>
<keyword evidence="7" id="KW-1185">Reference proteome</keyword>
<dbReference type="Proteomes" id="UP001050975">
    <property type="component" value="Unassembled WGS sequence"/>
</dbReference>
<dbReference type="RefSeq" id="WP_226578235.1">
    <property type="nucleotide sequence ID" value="NZ_BLAY01000024.1"/>
</dbReference>
<evidence type="ECO:0000313" key="7">
    <source>
        <dbReference type="Proteomes" id="UP001050975"/>
    </source>
</evidence>
<dbReference type="Gene3D" id="3.90.550.10">
    <property type="entry name" value="Spore Coat Polysaccharide Biosynthesis Protein SpsA, Chain A"/>
    <property type="match status" value="1"/>
</dbReference>
<evidence type="ECO:0000256" key="2">
    <source>
        <dbReference type="ARBA" id="ARBA00006739"/>
    </source>
</evidence>
<evidence type="ECO:0000256" key="3">
    <source>
        <dbReference type="ARBA" id="ARBA00022676"/>
    </source>
</evidence>
<dbReference type="GO" id="GO:0016757">
    <property type="term" value="F:glycosyltransferase activity"/>
    <property type="evidence" value="ECO:0007669"/>
    <property type="project" value="UniProtKB-KW"/>
</dbReference>
<feature type="domain" description="Glycosyltransferase 2-like" evidence="5">
    <location>
        <begin position="6"/>
        <end position="122"/>
    </location>
</feature>
<comment type="pathway">
    <text evidence="1">Cell wall biogenesis; cell wall polysaccharide biosynthesis.</text>
</comment>
<proteinExistence type="inferred from homology"/>
<keyword evidence="3" id="KW-0328">Glycosyltransferase</keyword>
<evidence type="ECO:0000256" key="1">
    <source>
        <dbReference type="ARBA" id="ARBA00004776"/>
    </source>
</evidence>
<dbReference type="SUPFAM" id="SSF53448">
    <property type="entry name" value="Nucleotide-diphospho-sugar transferases"/>
    <property type="match status" value="1"/>
</dbReference>
<keyword evidence="4 6" id="KW-0808">Transferase</keyword>
<reference evidence="6" key="1">
    <citation type="submission" date="2019-10" db="EMBL/GenBank/DDBJ databases">
        <title>Draft genome sequece of Microseira wollei NIES-4236.</title>
        <authorList>
            <person name="Yamaguchi H."/>
            <person name="Suzuki S."/>
            <person name="Kawachi M."/>
        </authorList>
    </citation>
    <scope>NUCLEOTIDE SEQUENCE</scope>
    <source>
        <strain evidence="6">NIES-4236</strain>
    </source>
</reference>
<sequence>MIYFVTVNYYSTDAIAQLIQSIQSNNGGDYTFIIVNNSADDAAIHHLKTDKIIIIESGENLGFGRGCNRGLNWIYAKDPQAIVWIINPDAYFIDNDMRRAKKFFSTYPDISILGTIVGEPTGKIWFSGGEFIRKNGEIIATKTPISSPEKPYAHTQWVTGCSLLINLKQFKECPQFDPDYFLYYEDCDFCLRYAEGGHIIAITDKIKVMHQPSSITNRNINLKIQHTIYSYLLTLEKHASHLVLLYRLVRISLSALIALPFQRKIATSEIKGVLKYCERAIKI</sequence>
<gene>
    <name evidence="6" type="ORF">MiSe_19340</name>
</gene>
<comment type="caution">
    <text evidence="6">The sequence shown here is derived from an EMBL/GenBank/DDBJ whole genome shotgun (WGS) entry which is preliminary data.</text>
</comment>
<dbReference type="AlphaFoldDB" id="A0AAV3X964"/>
<accession>A0AAV3X964</accession>
<dbReference type="EMBL" id="BLAY01000024">
    <property type="protein sequence ID" value="GET37181.1"/>
    <property type="molecule type" value="Genomic_DNA"/>
</dbReference>
<dbReference type="PANTHER" id="PTHR43179">
    <property type="entry name" value="RHAMNOSYLTRANSFERASE WBBL"/>
    <property type="match status" value="1"/>
</dbReference>
<organism evidence="6 7">
    <name type="scientific">Microseira wollei NIES-4236</name>
    <dbReference type="NCBI Taxonomy" id="2530354"/>
    <lineage>
        <taxon>Bacteria</taxon>
        <taxon>Bacillati</taxon>
        <taxon>Cyanobacteriota</taxon>
        <taxon>Cyanophyceae</taxon>
        <taxon>Oscillatoriophycideae</taxon>
        <taxon>Aerosakkonematales</taxon>
        <taxon>Aerosakkonemataceae</taxon>
        <taxon>Microseira</taxon>
    </lineage>
</organism>
<name>A0AAV3X964_9CYAN</name>
<dbReference type="InterPro" id="IPR029044">
    <property type="entry name" value="Nucleotide-diphossugar_trans"/>
</dbReference>
<protein>
    <submittedName>
        <fullName evidence="6">Glycosyl transferase</fullName>
    </submittedName>
</protein>
<dbReference type="InterPro" id="IPR001173">
    <property type="entry name" value="Glyco_trans_2-like"/>
</dbReference>